<keyword evidence="4" id="KW-1185">Reference proteome</keyword>
<feature type="domain" description="Dynein attachment factor N-terminal" evidence="2">
    <location>
        <begin position="35"/>
        <end position="102"/>
    </location>
</feature>
<dbReference type="Pfam" id="PF15867">
    <property type="entry name" value="Dynein_attach_N"/>
    <property type="match status" value="1"/>
</dbReference>
<dbReference type="Proteomes" id="UP001642540">
    <property type="component" value="Unassembled WGS sequence"/>
</dbReference>
<dbReference type="PANTHER" id="PTHR28572:SF1">
    <property type="entry name" value="COILED-COIL DOMAIN-CONTAINING PROTEIN 103"/>
    <property type="match status" value="1"/>
</dbReference>
<reference evidence="3 4" key="1">
    <citation type="submission" date="2024-08" db="EMBL/GenBank/DDBJ databases">
        <authorList>
            <person name="Cucini C."/>
            <person name="Frati F."/>
        </authorList>
    </citation>
    <scope>NUCLEOTIDE SEQUENCE [LARGE SCALE GENOMIC DNA]</scope>
</reference>
<feature type="region of interest" description="Disordered" evidence="1">
    <location>
        <begin position="1"/>
        <end position="27"/>
    </location>
</feature>
<sequence length="129" mass="14732">MNSELRQPDSVSSKEKPKRHIKSKFDDPKLDPVWLYNTLRKEINQEATYNLENDAKLRAVTQGTVNYEQFRQMVLGAHIRPLDKKDKIEGCQNGRRPHVVWNTVAAKEISSDDTALEAPICDLESHASS</sequence>
<dbReference type="EMBL" id="CAXLJM020000089">
    <property type="protein sequence ID" value="CAL8131710.1"/>
    <property type="molecule type" value="Genomic_DNA"/>
</dbReference>
<dbReference type="InterPro" id="IPR031733">
    <property type="entry name" value="Dynein_attach_N"/>
</dbReference>
<dbReference type="InterPro" id="IPR042422">
    <property type="entry name" value="CC103"/>
</dbReference>
<dbReference type="PANTHER" id="PTHR28572">
    <property type="entry name" value="COILED-COIL DOMAIN-CONTAINING PROTEIN 103"/>
    <property type="match status" value="1"/>
</dbReference>
<organism evidence="3 4">
    <name type="scientific">Orchesella dallaii</name>
    <dbReference type="NCBI Taxonomy" id="48710"/>
    <lineage>
        <taxon>Eukaryota</taxon>
        <taxon>Metazoa</taxon>
        <taxon>Ecdysozoa</taxon>
        <taxon>Arthropoda</taxon>
        <taxon>Hexapoda</taxon>
        <taxon>Collembola</taxon>
        <taxon>Entomobryomorpha</taxon>
        <taxon>Entomobryoidea</taxon>
        <taxon>Orchesellidae</taxon>
        <taxon>Orchesellinae</taxon>
        <taxon>Orchesella</taxon>
    </lineage>
</organism>
<protein>
    <recommendedName>
        <fullName evidence="2">Dynein attachment factor N-terminal domain-containing protein</fullName>
    </recommendedName>
</protein>
<evidence type="ECO:0000256" key="1">
    <source>
        <dbReference type="SAM" id="MobiDB-lite"/>
    </source>
</evidence>
<evidence type="ECO:0000259" key="2">
    <source>
        <dbReference type="Pfam" id="PF15867"/>
    </source>
</evidence>
<comment type="caution">
    <text evidence="3">The sequence shown here is derived from an EMBL/GenBank/DDBJ whole genome shotgun (WGS) entry which is preliminary data.</text>
</comment>
<name>A0ABP1RNS8_9HEXA</name>
<evidence type="ECO:0000313" key="4">
    <source>
        <dbReference type="Proteomes" id="UP001642540"/>
    </source>
</evidence>
<evidence type="ECO:0000313" key="3">
    <source>
        <dbReference type="EMBL" id="CAL8131710.1"/>
    </source>
</evidence>
<feature type="compositionally biased region" description="Polar residues" evidence="1">
    <location>
        <begin position="1"/>
        <end position="11"/>
    </location>
</feature>
<accession>A0ABP1RNS8</accession>
<proteinExistence type="predicted"/>
<gene>
    <name evidence="3" type="ORF">ODALV1_LOCUS24288</name>
</gene>